<keyword evidence="3" id="KW-1185">Reference proteome</keyword>
<protein>
    <recommendedName>
        <fullName evidence="4">Apple domain-containing protein</fullName>
    </recommendedName>
</protein>
<dbReference type="Pfam" id="PF01344">
    <property type="entry name" value="Kelch_1"/>
    <property type="match status" value="1"/>
</dbReference>
<evidence type="ECO:0000313" key="2">
    <source>
        <dbReference type="EMBL" id="TRY68998.1"/>
    </source>
</evidence>
<keyword evidence="1" id="KW-0880">Kelch repeat</keyword>
<reference evidence="2 3" key="1">
    <citation type="journal article" date="2018" name="Nat. Ecol. Evol.">
        <title>Genomic signatures of mitonuclear coevolution across populations of Tigriopus californicus.</title>
        <authorList>
            <person name="Barreto F.S."/>
            <person name="Watson E.T."/>
            <person name="Lima T.G."/>
            <person name="Willett C.S."/>
            <person name="Edmands S."/>
            <person name="Li W."/>
            <person name="Burton R.S."/>
        </authorList>
    </citation>
    <scope>NUCLEOTIDE SEQUENCE [LARGE SCALE GENOMIC DNA]</scope>
    <source>
        <strain evidence="2 3">San Diego</strain>
    </source>
</reference>
<sequence length="988" mass="110907">MKTIKDMWSKVLFIIFTFKAVCAHKLYSKNFFSNEEWPRLLYKEIQFPVLSRMECLGLCRAESNLCSGIIWQGSDCFLGDPTSQFSVISVPQASDQNMFIDQGIISSFLSSYMHLVDSIVNHWNARIYSTLPKGSIFKCALQCKSDLNCRLFTFDGDICHLGNGTTYNNTLLPISNPPEGVYVDPGFINGNSSFQLLNEGNPSWTNHVYYSKACNLMERCELWCSLESSPCQFLVYTGLWCYLGTTNVQNAPVNHTHEIAAPDIWINKKGIESTLYGNVFEENITSIKYAPFLFKTRDAEDFQQSCEFYCAFQSNPDCHFFILSDEICYLGNLNEILPSVSSSTNMEVVQMFRNTLNTSLGEFITIQLPHHIWRVRMHTQFQIDSNVGACAIRCVLMELSKECTLFVYDGTTCYLGSKNYLENVDTVHDISDVQVHESVLPFMRTLFKPRTTTDWSSQMYNKVSLINASPRDEDECLLRCFFDDGPCYSFVIQGSECFLGDPFVNSSLFIETGTHVLMERNPKLHIIHGGRVNGSDDKSAAIFEGFFGFCGQSLPDLPVPLSSMGYAYGENAIFVCGGISNGIGAQDKCYRLDFKVFPRTWAPLPSLMNTQVMFPMIYHEGILYAMGGLIDGSTVVPNMRYLNLESSLSWVNGAANSGFFGHCGLLYQNQIYTFGGSSTLEPYSRSVEIYDILSDNWLNSGFLLPQGLRHMACSLVLGQRDTLPDLFLLAGGETALGEYSMKAYSIDPSVSGIVTEMVDLPMGVSQFGSQNSFAVFHETSVFLVVGFGNESHSTKSIFGWNRWSTKFSPLFDQALAREQPGNTMIPLCNFPACSQQHRRWKYVINHVKPFRYPIDGWNLNVLQTGHPGHSQFDVINNYTFDGQYHFRLVYPELGTYNEWYQTSNPLNGSHTSTTGFIGVALGMPVGFNGLVYNNVDALVMGDSNITHPNWFSVGRIKNDSPSGEFPGPQNTLVSSVQLFIRDDCATST</sequence>
<evidence type="ECO:0000256" key="1">
    <source>
        <dbReference type="ARBA" id="ARBA00022441"/>
    </source>
</evidence>
<dbReference type="Proteomes" id="UP000318571">
    <property type="component" value="Chromosome 1"/>
</dbReference>
<dbReference type="STRING" id="6832.A0A553NU92"/>
<dbReference type="Gene3D" id="2.120.10.80">
    <property type="entry name" value="Kelch-type beta propeller"/>
    <property type="match status" value="1"/>
</dbReference>
<dbReference type="EMBL" id="VCGU01000010">
    <property type="protein sequence ID" value="TRY68998.1"/>
    <property type="molecule type" value="Genomic_DNA"/>
</dbReference>
<dbReference type="AlphaFoldDB" id="A0A553NU92"/>
<organism evidence="2 3">
    <name type="scientific">Tigriopus californicus</name>
    <name type="common">Marine copepod</name>
    <dbReference type="NCBI Taxonomy" id="6832"/>
    <lineage>
        <taxon>Eukaryota</taxon>
        <taxon>Metazoa</taxon>
        <taxon>Ecdysozoa</taxon>
        <taxon>Arthropoda</taxon>
        <taxon>Crustacea</taxon>
        <taxon>Multicrustacea</taxon>
        <taxon>Hexanauplia</taxon>
        <taxon>Copepoda</taxon>
        <taxon>Harpacticoida</taxon>
        <taxon>Harpacticidae</taxon>
        <taxon>Tigriopus</taxon>
    </lineage>
</organism>
<dbReference type="InterPro" id="IPR006652">
    <property type="entry name" value="Kelch_1"/>
</dbReference>
<dbReference type="InterPro" id="IPR015915">
    <property type="entry name" value="Kelch-typ_b-propeller"/>
</dbReference>
<name>A0A553NU92_TIGCA</name>
<evidence type="ECO:0008006" key="4">
    <source>
        <dbReference type="Google" id="ProtNLM"/>
    </source>
</evidence>
<accession>A0A553NU92</accession>
<proteinExistence type="predicted"/>
<evidence type="ECO:0000313" key="3">
    <source>
        <dbReference type="Proteomes" id="UP000318571"/>
    </source>
</evidence>
<dbReference type="SUPFAM" id="SSF117281">
    <property type="entry name" value="Kelch motif"/>
    <property type="match status" value="1"/>
</dbReference>
<gene>
    <name evidence="2" type="ORF">TCAL_08066</name>
</gene>
<comment type="caution">
    <text evidence="2">The sequence shown here is derived from an EMBL/GenBank/DDBJ whole genome shotgun (WGS) entry which is preliminary data.</text>
</comment>